<dbReference type="eggNOG" id="COG3280">
    <property type="taxonomic scope" value="Bacteria"/>
</dbReference>
<sequence length="886" mass="99981">MSAESVIATYRLQLHPGFTLDDAAGVVPYLARLGISHVYLSPFLQAAPGSTHGYDVVDPSRVNAELGGMEAYERLCATLERAGIGQILDVVPNHMAVAGDWNPWWWDVLENGPSSRFAGYFDVDWEASEERWPNKVLLPVLGNHYGRILEAGELQLRYADGLFTLHYHEHRFPLDPSSLGDLLHRASGQSGIELLGFLAESCTRLPRPQVTARRAVERRRRDQAVIRRLLDEACRSDAEARAAIDVEVERINADPDILDALIDRQNYRLAWWRTARQDLGYRRFFDINDLAGLRVEEDEVFQAVHALPIRWVQQGIAQGLRIDHPDGLRDPAQYFHRLREACSGAWIVAEKILEPGEALPAHWPIAGSTGYDFLNRVQGLFVDPRGEPPLTRLYEEVTGETADFPALVYESKRQVLRELLGSEIHRLTSLFVAVCERHRRHRDYTRDELQEALLEVAACFPVYRSYVVPGSEAAETDAACTGEAIEQARGRRETLDQELLDFLRRLLLLQIEGDLETELALRFQQLTGPAMAKGVEDTAFYRYHRLVALNEVGGDPARFGISVPDFHQACMQALDRHPEAMLATSTHDTKRSEDVRTRLLLLSEMPGHWASQVRDWFGRNARYRSGEWPDAGTEYLFYQTLVGAWPIETDRVSTYLEKTMREAKRHTRWTQPDADYEQAVQKFAAAVLADPEFRKELEAFVEPLIPAGRINGLAQTLLKLTTPGVPDFYQGTELWDLSLVDPDNRRPVDFGQRSRRLSEIDTLSPAEILAHADEGLPKLWVIRGGLALRRRYPEWFGPEGRYQPLDATGERAAHAVAFLRGAGAVVLVPRLLLGLGGDWGDTRLTLPPGRWHNRLSHQTIDGGNRSVAEILGGFPVGLLEREEAAR</sequence>
<organism evidence="2 3">
    <name type="scientific">Thioalkalivibrio nitratireducens (strain DSM 14787 / UNIQEM 213 / ALEN2)</name>
    <dbReference type="NCBI Taxonomy" id="1255043"/>
    <lineage>
        <taxon>Bacteria</taxon>
        <taxon>Pseudomonadati</taxon>
        <taxon>Pseudomonadota</taxon>
        <taxon>Gammaproteobacteria</taxon>
        <taxon>Chromatiales</taxon>
        <taxon>Ectothiorhodospiraceae</taxon>
        <taxon>Thioalkalivibrio</taxon>
    </lineage>
</organism>
<dbReference type="SMART" id="SM00642">
    <property type="entry name" value="Aamy"/>
    <property type="match status" value="1"/>
</dbReference>
<evidence type="ECO:0000259" key="1">
    <source>
        <dbReference type="SMART" id="SM00642"/>
    </source>
</evidence>
<dbReference type="InterPro" id="IPR006047">
    <property type="entry name" value="GH13_cat_dom"/>
</dbReference>
<feature type="domain" description="Glycosyl hydrolase family 13 catalytic" evidence="1">
    <location>
        <begin position="4"/>
        <end position="767"/>
    </location>
</feature>
<name>L0DUU6_THIND</name>
<proteinExistence type="predicted"/>
<dbReference type="PATRIC" id="fig|1255043.3.peg.1125"/>
<dbReference type="Pfam" id="PF00128">
    <property type="entry name" value="Alpha-amylase"/>
    <property type="match status" value="1"/>
</dbReference>
<reference evidence="2" key="1">
    <citation type="submission" date="2015-12" db="EMBL/GenBank/DDBJ databases">
        <authorList>
            <person name="Tikhonova T.V."/>
            <person name="Pavlov A.R."/>
            <person name="Beletsky A.V."/>
            <person name="Mardanov A.V."/>
            <person name="Sorokin D.Y."/>
            <person name="Ravin N.V."/>
            <person name="Popov V.O."/>
        </authorList>
    </citation>
    <scope>NUCLEOTIDE SEQUENCE</scope>
    <source>
        <strain evidence="2">DSM 14787</strain>
    </source>
</reference>
<dbReference type="GO" id="GO:0047470">
    <property type="term" value="F:(1,4)-alpha-D-glucan 1-alpha-D-glucosylmutase activity"/>
    <property type="evidence" value="ECO:0007669"/>
    <property type="project" value="UniProtKB-EC"/>
</dbReference>
<dbReference type="KEGG" id="tni:TVNIR_1114"/>
<gene>
    <name evidence="2" type="primary">treY [H]</name>
    <name evidence="2" type="ordered locus">TVNIR_1114</name>
</gene>
<dbReference type="InterPro" id="IPR017853">
    <property type="entry name" value="GH"/>
</dbReference>
<dbReference type="Gene3D" id="3.20.20.80">
    <property type="entry name" value="Glycosidases"/>
    <property type="match status" value="4"/>
</dbReference>
<dbReference type="HOGENOM" id="CLU_005045_1_0_6"/>
<protein>
    <submittedName>
        <fullName evidence="2">Malto-oligosyltrehalose synthase</fullName>
        <ecNumber evidence="2">5.4.99.15</ecNumber>
    </submittedName>
</protein>
<dbReference type="NCBIfam" id="TIGR02401">
    <property type="entry name" value="trehalose_TreY"/>
    <property type="match status" value="1"/>
</dbReference>
<dbReference type="AlphaFoldDB" id="L0DUU6"/>
<evidence type="ECO:0000313" key="3">
    <source>
        <dbReference type="Proteomes" id="UP000010809"/>
    </source>
</evidence>
<dbReference type="GO" id="GO:0030980">
    <property type="term" value="P:alpha-glucan catabolic process"/>
    <property type="evidence" value="ECO:0007669"/>
    <property type="project" value="TreeGrafter"/>
</dbReference>
<dbReference type="EMBL" id="CP003989">
    <property type="protein sequence ID" value="AGA32793.1"/>
    <property type="molecule type" value="Genomic_DNA"/>
</dbReference>
<dbReference type="InterPro" id="IPR012767">
    <property type="entry name" value="Trehalose_TreY"/>
</dbReference>
<keyword evidence="3" id="KW-1185">Reference proteome</keyword>
<dbReference type="RefSeq" id="WP_015257931.1">
    <property type="nucleotide sequence ID" value="NC_019902.2"/>
</dbReference>
<dbReference type="GO" id="GO:0005992">
    <property type="term" value="P:trehalose biosynthetic process"/>
    <property type="evidence" value="ECO:0007669"/>
    <property type="project" value="TreeGrafter"/>
</dbReference>
<dbReference type="SUPFAM" id="SSF51445">
    <property type="entry name" value="(Trans)glycosidases"/>
    <property type="match status" value="1"/>
</dbReference>
<dbReference type="CDD" id="cd11336">
    <property type="entry name" value="AmyAc_MTSase"/>
    <property type="match status" value="1"/>
</dbReference>
<dbReference type="EC" id="5.4.99.15" evidence="2"/>
<keyword evidence="2" id="KW-0413">Isomerase</keyword>
<evidence type="ECO:0000313" key="2">
    <source>
        <dbReference type="EMBL" id="AGA32793.1"/>
    </source>
</evidence>
<dbReference type="OrthoDB" id="9761577at2"/>
<accession>L0DUU6</accession>
<dbReference type="PANTHER" id="PTHR10357">
    <property type="entry name" value="ALPHA-AMYLASE FAMILY MEMBER"/>
    <property type="match status" value="1"/>
</dbReference>
<dbReference type="Proteomes" id="UP000010809">
    <property type="component" value="Chromosome"/>
</dbReference>
<dbReference type="PANTHER" id="PTHR10357:SF216">
    <property type="entry name" value="MALTOOLIGOSYL TREHALOSE SYNTHASE-RELATED"/>
    <property type="match status" value="1"/>
</dbReference>
<dbReference type="STRING" id="1255043.TVNIR_1114"/>